<gene>
    <name evidence="1" type="ORF">LSAA_3402</name>
</gene>
<reference evidence="1" key="1">
    <citation type="submission" date="2021-02" db="EMBL/GenBank/DDBJ databases">
        <authorList>
            <person name="Bekaert M."/>
        </authorList>
    </citation>
    <scope>NUCLEOTIDE SEQUENCE</scope>
    <source>
        <strain evidence="1">IoA-00</strain>
    </source>
</reference>
<organism evidence="1 2">
    <name type="scientific">Lepeophtheirus salmonis</name>
    <name type="common">Salmon louse</name>
    <name type="synonym">Caligus salmonis</name>
    <dbReference type="NCBI Taxonomy" id="72036"/>
    <lineage>
        <taxon>Eukaryota</taxon>
        <taxon>Metazoa</taxon>
        <taxon>Ecdysozoa</taxon>
        <taxon>Arthropoda</taxon>
        <taxon>Crustacea</taxon>
        <taxon>Multicrustacea</taxon>
        <taxon>Hexanauplia</taxon>
        <taxon>Copepoda</taxon>
        <taxon>Siphonostomatoida</taxon>
        <taxon>Caligidae</taxon>
        <taxon>Lepeophtheirus</taxon>
    </lineage>
</organism>
<evidence type="ECO:0000313" key="1">
    <source>
        <dbReference type="EMBL" id="CAF2809213.1"/>
    </source>
</evidence>
<evidence type="ECO:0000313" key="2">
    <source>
        <dbReference type="Proteomes" id="UP000675881"/>
    </source>
</evidence>
<accession>A0A7R8CGE5</accession>
<dbReference type="AlphaFoldDB" id="A0A7R8CGE5"/>
<name>A0A7R8CGE5_LEPSM</name>
<keyword evidence="2" id="KW-1185">Reference proteome</keyword>
<dbReference type="Proteomes" id="UP000675881">
    <property type="component" value="Chromosome 11"/>
</dbReference>
<protein>
    <submittedName>
        <fullName evidence="1">(salmon louse) hypothetical protein</fullName>
    </submittedName>
</protein>
<proteinExistence type="predicted"/>
<sequence>MHLQEASLESIELWPGQKTAHKELVVQQKDTDPFEGTNPPTKTLVAPVFLRSRLASQKNLEECSHGTQIKQELDIPSIETEFNKRPFIHCTVITLDTLP</sequence>
<dbReference type="EMBL" id="HG994590">
    <property type="protein sequence ID" value="CAF2809213.1"/>
    <property type="molecule type" value="Genomic_DNA"/>
</dbReference>